<evidence type="ECO:0000259" key="2">
    <source>
        <dbReference type="Pfam" id="PF07007"/>
    </source>
</evidence>
<sequence length="342" mass="36835">MNTFLLPRVFSAVSGLALLSSVITMSALAQAAPSFDCAKATTEVEKTVCASPDLAQADQALADAYKAVLARAPEEAKALLRADQRAWIAHVGKTCQARWAPPSGFSGYAKDCIESAYRGQTEFYTGSALTLLPGSGGVLLGRQVYRSAPVAAADIVEHAPKIRVESYRYPQFLAPALKPLAADKLPEPDAESFETTSDFKATVTGDRLLSLERITYTYQGGAHGTYGSTFETIDLTAARPLTMADIFRPNTPWRAVLARETDTLLRAAAKAEEWPYEPLTVAEQTKAVADPARWALTKSFGVYFGIYEVGPYAAGAHVVPVPYSAVAEFLTPEFKKLIDGVK</sequence>
<dbReference type="EMBL" id="NOXS01000032">
    <property type="protein sequence ID" value="OYQ18596.1"/>
    <property type="molecule type" value="Genomic_DNA"/>
</dbReference>
<dbReference type="InterPro" id="IPR021729">
    <property type="entry name" value="DUF3298"/>
</dbReference>
<dbReference type="AlphaFoldDB" id="A0A255XNP5"/>
<dbReference type="Gene3D" id="3.30.565.40">
    <property type="entry name" value="Fervidobacterium nodosum Rt17-B1 like"/>
    <property type="match status" value="1"/>
</dbReference>
<evidence type="ECO:0000256" key="1">
    <source>
        <dbReference type="SAM" id="SignalP"/>
    </source>
</evidence>
<feature type="domain" description="Lysozyme inhibitor LprI-like N-terminal" evidence="2">
    <location>
        <begin position="37"/>
        <end position="104"/>
    </location>
</feature>
<dbReference type="OrthoDB" id="7344076at2"/>
<accession>A0A255XNP5</accession>
<feature type="domain" description="DUF3298" evidence="3">
    <location>
        <begin position="244"/>
        <end position="324"/>
    </location>
</feature>
<organism evidence="4 5">
    <name type="scientific">Elstera cyanobacteriorum</name>
    <dbReference type="NCBI Taxonomy" id="2022747"/>
    <lineage>
        <taxon>Bacteria</taxon>
        <taxon>Pseudomonadati</taxon>
        <taxon>Pseudomonadota</taxon>
        <taxon>Alphaproteobacteria</taxon>
        <taxon>Rhodospirillales</taxon>
        <taxon>Rhodospirillaceae</taxon>
        <taxon>Elstera</taxon>
    </lineage>
</organism>
<dbReference type="InterPro" id="IPR009739">
    <property type="entry name" value="LprI-like_N"/>
</dbReference>
<gene>
    <name evidence="4" type="ORF">CHR90_09990</name>
</gene>
<comment type="caution">
    <text evidence="4">The sequence shown here is derived from an EMBL/GenBank/DDBJ whole genome shotgun (WGS) entry which is preliminary data.</text>
</comment>
<dbReference type="Gene3D" id="1.20.1270.180">
    <property type="match status" value="1"/>
</dbReference>
<dbReference type="GO" id="GO:0005576">
    <property type="term" value="C:extracellular region"/>
    <property type="evidence" value="ECO:0007669"/>
    <property type="project" value="TreeGrafter"/>
</dbReference>
<dbReference type="Pfam" id="PF07007">
    <property type="entry name" value="LprI"/>
    <property type="match status" value="1"/>
</dbReference>
<evidence type="ECO:0000259" key="3">
    <source>
        <dbReference type="Pfam" id="PF11738"/>
    </source>
</evidence>
<dbReference type="InterPro" id="IPR037126">
    <property type="entry name" value="PdaC/RsiV-like_sf"/>
</dbReference>
<dbReference type="InterPro" id="IPR052755">
    <property type="entry name" value="Lysozyme_Inhibitor_LprI"/>
</dbReference>
<name>A0A255XNP5_9PROT</name>
<evidence type="ECO:0008006" key="6">
    <source>
        <dbReference type="Google" id="ProtNLM"/>
    </source>
</evidence>
<dbReference type="PANTHER" id="PTHR37549">
    <property type="entry name" value="LIPOPROTEIN LPRI"/>
    <property type="match status" value="1"/>
</dbReference>
<keyword evidence="5" id="KW-1185">Reference proteome</keyword>
<dbReference type="Proteomes" id="UP000216361">
    <property type="component" value="Unassembled WGS sequence"/>
</dbReference>
<dbReference type="Pfam" id="PF11738">
    <property type="entry name" value="DUF3298"/>
    <property type="match status" value="1"/>
</dbReference>
<dbReference type="Gene3D" id="3.90.640.20">
    <property type="entry name" value="Heat-shock cognate protein, ATPase"/>
    <property type="match status" value="1"/>
</dbReference>
<feature type="signal peptide" evidence="1">
    <location>
        <begin position="1"/>
        <end position="31"/>
    </location>
</feature>
<proteinExistence type="predicted"/>
<evidence type="ECO:0000313" key="5">
    <source>
        <dbReference type="Proteomes" id="UP000216361"/>
    </source>
</evidence>
<dbReference type="PANTHER" id="PTHR37549:SF1">
    <property type="entry name" value="LIPOPROTEIN LPRI"/>
    <property type="match status" value="1"/>
</dbReference>
<evidence type="ECO:0000313" key="4">
    <source>
        <dbReference type="EMBL" id="OYQ18596.1"/>
    </source>
</evidence>
<protein>
    <recommendedName>
        <fullName evidence="6">Lysozyme inhibitor LprI N-terminal domain-containing protein</fullName>
    </recommendedName>
</protein>
<keyword evidence="1" id="KW-0732">Signal</keyword>
<feature type="chain" id="PRO_5012129276" description="Lysozyme inhibitor LprI N-terminal domain-containing protein" evidence="1">
    <location>
        <begin position="32"/>
        <end position="342"/>
    </location>
</feature>
<reference evidence="4 5" key="1">
    <citation type="submission" date="2017-07" db="EMBL/GenBank/DDBJ databases">
        <title>Elstera cyanobacteriorum sp. nov., a novel bacterium isolated from cyanobacterial aggregates in a eutrophic lake.</title>
        <authorList>
            <person name="Cai H."/>
        </authorList>
    </citation>
    <scope>NUCLEOTIDE SEQUENCE [LARGE SCALE GENOMIC DNA]</scope>
    <source>
        <strain evidence="4 5">TH019</strain>
    </source>
</reference>